<gene>
    <name evidence="8" type="primary">drrA_3</name>
    <name evidence="8" type="ORF">OJAG_08200</name>
</gene>
<feature type="region of interest" description="Disordered" evidence="6">
    <location>
        <begin position="355"/>
        <end position="418"/>
    </location>
</feature>
<evidence type="ECO:0000256" key="1">
    <source>
        <dbReference type="ARBA" id="ARBA00004202"/>
    </source>
</evidence>
<dbReference type="InterPro" id="IPR003439">
    <property type="entry name" value="ABC_transporter-like_ATP-bd"/>
</dbReference>
<dbReference type="PANTHER" id="PTHR42711:SF17">
    <property type="entry name" value="ABC TRANSPORTER ATP-BINDING PROTEIN"/>
    <property type="match status" value="1"/>
</dbReference>
<evidence type="ECO:0000313" key="9">
    <source>
        <dbReference type="Proteomes" id="UP000076447"/>
    </source>
</evidence>
<dbReference type="Gene3D" id="3.40.50.300">
    <property type="entry name" value="P-loop containing nucleotide triphosphate hydrolases"/>
    <property type="match status" value="1"/>
</dbReference>
<dbReference type="CDD" id="cd03230">
    <property type="entry name" value="ABC_DR_subfamily_A"/>
    <property type="match status" value="1"/>
</dbReference>
<protein>
    <submittedName>
        <fullName evidence="8">Doxorubicin resistance ATP-binding protein DrrA</fullName>
        <ecNumber evidence="8">3.6.3.-</ecNumber>
    </submittedName>
</protein>
<dbReference type="Proteomes" id="UP000076447">
    <property type="component" value="Unassembled WGS sequence"/>
</dbReference>
<sequence>MTTQHPAAGRETPPTTAHPAARGGSAPGGSLVSAQHVTRRFGDVVALDDVTLEVGAGELVGLLGPNGAGKSTLLSLVSGQRKPDSGVVRLFGGNPRDASSRQGLGLTPQETGLPATLKVREVVDFVGRHYANPVPTGQLLEQFGLSELAGRQTGAMSGGQKRRLAVALSLVGRPRVVLLDEPTTGLDVGARQALWAAIREYHAGGGTVLLTSHYLEEVQALAQRVVVIDQGVVKADDTLDAILRRVGLRRVVVRSSADLGTDLPGVVRSERTAEGGAGGAGGAGGSGGAVAVESGAGAGGMGTRDAGTVAAGWRYELYTADADELVRTLVTSGLPFHGLEIRGASLEEAFEQMVASGPAGGAPPGRAPGTGRPARASRPTSTGLGRPDAPPSRGDAGTPTGVAPSGTLDRTSEEESAR</sequence>
<keyword evidence="3" id="KW-0547">Nucleotide-binding</keyword>
<dbReference type="GO" id="GO:0046677">
    <property type="term" value="P:response to antibiotic"/>
    <property type="evidence" value="ECO:0007669"/>
    <property type="project" value="UniProtKB-KW"/>
</dbReference>
<dbReference type="EMBL" id="LRIE01000050">
    <property type="protein sequence ID" value="KZM36499.1"/>
    <property type="molecule type" value="Genomic_DNA"/>
</dbReference>
<dbReference type="InterPro" id="IPR027417">
    <property type="entry name" value="P-loop_NTPase"/>
</dbReference>
<feature type="region of interest" description="Disordered" evidence="6">
    <location>
        <begin position="1"/>
        <end position="31"/>
    </location>
</feature>
<keyword evidence="8" id="KW-0378">Hydrolase</keyword>
<dbReference type="PANTHER" id="PTHR42711">
    <property type="entry name" value="ABC TRANSPORTER ATP-BINDING PROTEIN"/>
    <property type="match status" value="1"/>
</dbReference>
<evidence type="ECO:0000313" key="8">
    <source>
        <dbReference type="EMBL" id="KZM36499.1"/>
    </source>
</evidence>
<dbReference type="STRING" id="43678.OJAG_08200"/>
<dbReference type="GO" id="GO:0005886">
    <property type="term" value="C:plasma membrane"/>
    <property type="evidence" value="ECO:0007669"/>
    <property type="project" value="UniProtKB-SubCell"/>
</dbReference>
<dbReference type="GO" id="GO:0016887">
    <property type="term" value="F:ATP hydrolysis activity"/>
    <property type="evidence" value="ECO:0007669"/>
    <property type="project" value="InterPro"/>
</dbReference>
<keyword evidence="4 8" id="KW-0067">ATP-binding</keyword>
<keyword evidence="2" id="KW-0813">Transport</keyword>
<comment type="caution">
    <text evidence="8">The sequence shown here is derived from an EMBL/GenBank/DDBJ whole genome shotgun (WGS) entry which is preliminary data.</text>
</comment>
<evidence type="ECO:0000259" key="7">
    <source>
        <dbReference type="PROSITE" id="PS50893"/>
    </source>
</evidence>
<accession>A0A163SJR8</accession>
<dbReference type="InterPro" id="IPR003593">
    <property type="entry name" value="AAA+_ATPase"/>
</dbReference>
<evidence type="ECO:0000256" key="4">
    <source>
        <dbReference type="ARBA" id="ARBA00022840"/>
    </source>
</evidence>
<dbReference type="Pfam" id="PF00005">
    <property type="entry name" value="ABC_tran"/>
    <property type="match status" value="1"/>
</dbReference>
<proteinExistence type="predicted"/>
<evidence type="ECO:0000256" key="2">
    <source>
        <dbReference type="ARBA" id="ARBA00022448"/>
    </source>
</evidence>
<organism evidence="8 9">
    <name type="scientific">Oerskovia enterophila</name>
    <dbReference type="NCBI Taxonomy" id="43678"/>
    <lineage>
        <taxon>Bacteria</taxon>
        <taxon>Bacillati</taxon>
        <taxon>Actinomycetota</taxon>
        <taxon>Actinomycetes</taxon>
        <taxon>Micrococcales</taxon>
        <taxon>Cellulomonadaceae</taxon>
        <taxon>Oerskovia</taxon>
    </lineage>
</organism>
<dbReference type="InterPro" id="IPR050763">
    <property type="entry name" value="ABC_transporter_ATP-binding"/>
</dbReference>
<keyword evidence="5" id="KW-0046">Antibiotic resistance</keyword>
<dbReference type="SMART" id="SM00382">
    <property type="entry name" value="AAA"/>
    <property type="match status" value="1"/>
</dbReference>
<reference evidence="8 9" key="1">
    <citation type="submission" date="2016-01" db="EMBL/GenBank/DDBJ databases">
        <title>Genome sequence of Oerskovia enterophila VJag, an agar and cellulose degrading bacterium.</title>
        <authorList>
            <person name="Poehlein A."/>
            <person name="Jag V."/>
            <person name="Bengelsdorf F."/>
            <person name="Duerre P."/>
            <person name="Daniel R."/>
        </authorList>
    </citation>
    <scope>NUCLEOTIDE SEQUENCE [LARGE SCALE GENOMIC DNA]</scope>
    <source>
        <strain evidence="8 9">VJag</strain>
    </source>
</reference>
<dbReference type="PATRIC" id="fig|43678.3.peg.858"/>
<dbReference type="SUPFAM" id="SSF52540">
    <property type="entry name" value="P-loop containing nucleoside triphosphate hydrolases"/>
    <property type="match status" value="1"/>
</dbReference>
<dbReference type="PROSITE" id="PS50893">
    <property type="entry name" value="ABC_TRANSPORTER_2"/>
    <property type="match status" value="1"/>
</dbReference>
<feature type="domain" description="ABC transporter" evidence="7">
    <location>
        <begin position="32"/>
        <end position="255"/>
    </location>
</feature>
<evidence type="ECO:0000256" key="5">
    <source>
        <dbReference type="ARBA" id="ARBA00023251"/>
    </source>
</evidence>
<name>A0A163SJR8_9CELL</name>
<dbReference type="AlphaFoldDB" id="A0A163SJR8"/>
<feature type="compositionally biased region" description="Low complexity" evidence="6">
    <location>
        <begin position="17"/>
        <end position="30"/>
    </location>
</feature>
<feature type="compositionally biased region" description="Low complexity" evidence="6">
    <location>
        <begin position="367"/>
        <end position="379"/>
    </location>
</feature>
<evidence type="ECO:0000256" key="3">
    <source>
        <dbReference type="ARBA" id="ARBA00022741"/>
    </source>
</evidence>
<comment type="subcellular location">
    <subcellularLocation>
        <location evidence="1">Cell membrane</location>
        <topology evidence="1">Peripheral membrane protein</topology>
    </subcellularLocation>
</comment>
<dbReference type="RefSeq" id="WP_231907620.1">
    <property type="nucleotide sequence ID" value="NZ_LRIE01000050.1"/>
</dbReference>
<dbReference type="GO" id="GO:0005524">
    <property type="term" value="F:ATP binding"/>
    <property type="evidence" value="ECO:0007669"/>
    <property type="project" value="UniProtKB-KW"/>
</dbReference>
<dbReference type="PROSITE" id="PS00211">
    <property type="entry name" value="ABC_TRANSPORTER_1"/>
    <property type="match status" value="1"/>
</dbReference>
<evidence type="ECO:0000256" key="6">
    <source>
        <dbReference type="SAM" id="MobiDB-lite"/>
    </source>
</evidence>
<dbReference type="InterPro" id="IPR017871">
    <property type="entry name" value="ABC_transporter-like_CS"/>
</dbReference>
<dbReference type="EC" id="3.6.3.-" evidence="8"/>